<evidence type="ECO:0000313" key="2">
    <source>
        <dbReference type="EMBL" id="UUX51936.1"/>
    </source>
</evidence>
<name>A0A9J7AXD0_9PROT</name>
<dbReference type="RefSeq" id="WP_257771704.1">
    <property type="nucleotide sequence ID" value="NZ_CP102480.1"/>
</dbReference>
<keyword evidence="3" id="KW-1185">Reference proteome</keyword>
<protein>
    <submittedName>
        <fullName evidence="2">DUF2235 domain-containing protein</fullName>
    </submittedName>
</protein>
<dbReference type="InterPro" id="IPR029058">
    <property type="entry name" value="AB_hydrolase_fold"/>
</dbReference>
<feature type="domain" description="T6SS Phospholipase effector Tle1-like catalytic" evidence="1">
    <location>
        <begin position="144"/>
        <end position="244"/>
    </location>
</feature>
<proteinExistence type="predicted"/>
<feature type="domain" description="T6SS Phospholipase effector Tle1-like catalytic" evidence="1">
    <location>
        <begin position="5"/>
        <end position="133"/>
    </location>
</feature>
<reference evidence="2" key="1">
    <citation type="submission" date="2022-08" db="EMBL/GenBank/DDBJ databases">
        <title>Nisaea acidiphila sp. nov., isolated from a marine algal debris and emended description of the genus Nisaea Urios et al. 2008.</title>
        <authorList>
            <person name="Kwon K."/>
        </authorList>
    </citation>
    <scope>NUCLEOTIDE SEQUENCE</scope>
    <source>
        <strain evidence="2">MEBiC11861</strain>
    </source>
</reference>
<organism evidence="2 3">
    <name type="scientific">Nisaea acidiphila</name>
    <dbReference type="NCBI Taxonomy" id="1862145"/>
    <lineage>
        <taxon>Bacteria</taxon>
        <taxon>Pseudomonadati</taxon>
        <taxon>Pseudomonadota</taxon>
        <taxon>Alphaproteobacteria</taxon>
        <taxon>Rhodospirillales</taxon>
        <taxon>Thalassobaculaceae</taxon>
        <taxon>Nisaea</taxon>
    </lineage>
</organism>
<dbReference type="SUPFAM" id="SSF53474">
    <property type="entry name" value="alpha/beta-Hydrolases"/>
    <property type="match status" value="1"/>
</dbReference>
<gene>
    <name evidence="2" type="ORF">NUH88_09570</name>
</gene>
<dbReference type="PANTHER" id="PTHR33840">
    <property type="match status" value="1"/>
</dbReference>
<dbReference type="InterPro" id="IPR018712">
    <property type="entry name" value="Tle1-like_cat"/>
</dbReference>
<evidence type="ECO:0000313" key="3">
    <source>
        <dbReference type="Proteomes" id="UP001060336"/>
    </source>
</evidence>
<dbReference type="Pfam" id="PF09994">
    <property type="entry name" value="T6SS_Tle1-like_cat"/>
    <property type="match status" value="2"/>
</dbReference>
<dbReference type="KEGG" id="naci:NUH88_09570"/>
<dbReference type="Proteomes" id="UP001060336">
    <property type="component" value="Chromosome"/>
</dbReference>
<accession>A0A9J7AXD0</accession>
<sequence length="370" mass="41222">MAKKKTIILCFDGTSNHPRDARQERKWFGRGEIRDNGITNVLKLHALFGGNLKNKPSNLPGMANQRSFYYSGVGTYGNRLQRMFNAGFAPSNMDVATIMFHAGEDLRQAYKKGDELIIVGFSRGAAIARKFASRLPRFLPAATKNCITLMAVFDTVASIGVPNLDDLEKPVSDVVFEDSVISPYIKEAVHLVSLDDSRIAFHPVLMAREPRVTEVWFAGAHSDVGGGFWRDGLSDIALSHMMTEISQRTDAVFTTPDKVDFDGLKHEDEYKIDFEDLDLKPNVHGQSHQQDRWGPIEEMTLETRSPRVVFPEAPQEGAETSVLLHQSVVDRIKKVVDYRPKALKGVRHRLVAEAGSVGKKEHLGLVGHIS</sequence>
<dbReference type="EMBL" id="CP102480">
    <property type="protein sequence ID" value="UUX51936.1"/>
    <property type="molecule type" value="Genomic_DNA"/>
</dbReference>
<dbReference type="AlphaFoldDB" id="A0A9J7AXD0"/>
<dbReference type="PANTHER" id="PTHR33840:SF1">
    <property type="entry name" value="TLE1 PHOSPHOLIPASE DOMAIN-CONTAINING PROTEIN"/>
    <property type="match status" value="1"/>
</dbReference>
<evidence type="ECO:0000259" key="1">
    <source>
        <dbReference type="Pfam" id="PF09994"/>
    </source>
</evidence>